<dbReference type="InterPro" id="IPR036271">
    <property type="entry name" value="Tet_transcr_reg_TetR-rel_C_sf"/>
</dbReference>
<dbReference type="RefSeq" id="WP_037500149.1">
    <property type="nucleotide sequence ID" value="NZ_JJMU01000048.1"/>
</dbReference>
<dbReference type="InterPro" id="IPR025996">
    <property type="entry name" value="MT1864/Rv1816-like_C"/>
</dbReference>
<name>A0A0B8T799_9SPHI</name>
<dbReference type="InterPro" id="IPR009057">
    <property type="entry name" value="Homeodomain-like_sf"/>
</dbReference>
<evidence type="ECO:0000256" key="2">
    <source>
        <dbReference type="ARBA" id="ARBA00023125"/>
    </source>
</evidence>
<dbReference type="PANTHER" id="PTHR43479:SF11">
    <property type="entry name" value="ACREF_ENVCD OPERON REPRESSOR-RELATED"/>
    <property type="match status" value="1"/>
</dbReference>
<evidence type="ECO:0000256" key="3">
    <source>
        <dbReference type="ARBA" id="ARBA00023163"/>
    </source>
</evidence>
<keyword evidence="1" id="KW-0805">Transcription regulation</keyword>
<gene>
    <name evidence="6" type="ORF">DI53_2631</name>
</gene>
<feature type="DNA-binding region" description="H-T-H motif" evidence="4">
    <location>
        <begin position="35"/>
        <end position="54"/>
    </location>
</feature>
<keyword evidence="7" id="KW-1185">Reference proteome</keyword>
<evidence type="ECO:0000313" key="7">
    <source>
        <dbReference type="Proteomes" id="UP000031802"/>
    </source>
</evidence>
<dbReference type="InterPro" id="IPR050624">
    <property type="entry name" value="HTH-type_Tx_Regulator"/>
</dbReference>
<evidence type="ECO:0000313" key="6">
    <source>
        <dbReference type="EMBL" id="KGE13570.1"/>
    </source>
</evidence>
<proteinExistence type="predicted"/>
<dbReference type="Proteomes" id="UP000031802">
    <property type="component" value="Unassembled WGS sequence"/>
</dbReference>
<accession>A0A0B8T799</accession>
<comment type="caution">
    <text evidence="6">The sequence shown here is derived from an EMBL/GenBank/DDBJ whole genome shotgun (WGS) entry which is preliminary data.</text>
</comment>
<evidence type="ECO:0000259" key="5">
    <source>
        <dbReference type="PROSITE" id="PS50977"/>
    </source>
</evidence>
<dbReference type="STRING" id="1229276.DI53_2631"/>
<dbReference type="EMBL" id="JJMU01000048">
    <property type="protein sequence ID" value="KGE13570.1"/>
    <property type="molecule type" value="Genomic_DNA"/>
</dbReference>
<sequence length="212" mass="24944">MGIQERKTRHKEDLRKRILEAAKKLFVTAGYEATSIRKIAQEIEFSPTTIYLYYKDKSDIIYALHQEGFSMLRQDFQPLMEVESPFERLKAIGKCYLRFGLKHPDFYEVMFMMKDPMHYLQIHCVDGAWEEGERVFDFLLQTVRDCQEVGYFKGLDTVQVAVQAWSSVHGLCSLYVSGHLRNMMEVILNNDEQEAMVEKAFRVFVHYLESTK</sequence>
<keyword evidence="3" id="KW-0804">Transcription</keyword>
<dbReference type="AlphaFoldDB" id="A0A0B8T799"/>
<evidence type="ECO:0000256" key="4">
    <source>
        <dbReference type="PROSITE-ProRule" id="PRU00335"/>
    </source>
</evidence>
<dbReference type="SUPFAM" id="SSF48498">
    <property type="entry name" value="Tetracyclin repressor-like, C-terminal domain"/>
    <property type="match status" value="1"/>
</dbReference>
<evidence type="ECO:0000256" key="1">
    <source>
        <dbReference type="ARBA" id="ARBA00023015"/>
    </source>
</evidence>
<dbReference type="GO" id="GO:0003677">
    <property type="term" value="F:DNA binding"/>
    <property type="evidence" value="ECO:0007669"/>
    <property type="project" value="UniProtKB-UniRule"/>
</dbReference>
<keyword evidence="2 4" id="KW-0238">DNA-binding</keyword>
<dbReference type="PANTHER" id="PTHR43479">
    <property type="entry name" value="ACREF/ENVCD OPERON REPRESSOR-RELATED"/>
    <property type="match status" value="1"/>
</dbReference>
<dbReference type="InterPro" id="IPR001647">
    <property type="entry name" value="HTH_TetR"/>
</dbReference>
<organism evidence="6 7">
    <name type="scientific">Sphingobacterium deserti</name>
    <dbReference type="NCBI Taxonomy" id="1229276"/>
    <lineage>
        <taxon>Bacteria</taxon>
        <taxon>Pseudomonadati</taxon>
        <taxon>Bacteroidota</taxon>
        <taxon>Sphingobacteriia</taxon>
        <taxon>Sphingobacteriales</taxon>
        <taxon>Sphingobacteriaceae</taxon>
        <taxon>Sphingobacterium</taxon>
    </lineage>
</organism>
<dbReference type="Gene3D" id="1.10.357.10">
    <property type="entry name" value="Tetracycline Repressor, domain 2"/>
    <property type="match status" value="1"/>
</dbReference>
<reference evidence="7" key="1">
    <citation type="submission" date="2014-04" db="EMBL/GenBank/DDBJ databases">
        <title>Whole-Genome optical mapping and complete genome sequence of Sphingobacterium deserti sp. nov., a new spaces isolated from desert in the west of China.</title>
        <authorList>
            <person name="Teng C."/>
            <person name="Zhou Z."/>
            <person name="Li X."/>
            <person name="Chen M."/>
            <person name="Lin M."/>
            <person name="Wang L."/>
            <person name="Su S."/>
            <person name="Zhang C."/>
            <person name="Zhang W."/>
        </authorList>
    </citation>
    <scope>NUCLEOTIDE SEQUENCE [LARGE SCALE GENOMIC DNA]</scope>
    <source>
        <strain evidence="7">ACCC05744</strain>
    </source>
</reference>
<dbReference type="PATRIC" id="fig|1229276.3.peg.2703"/>
<feature type="domain" description="HTH tetR-type" evidence="5">
    <location>
        <begin position="12"/>
        <end position="72"/>
    </location>
</feature>
<dbReference type="PRINTS" id="PR00455">
    <property type="entry name" value="HTHTETR"/>
</dbReference>
<reference evidence="6 7" key="2">
    <citation type="journal article" date="2015" name="PLoS ONE">
        <title>Whole-Genome Optical Mapping and Finished Genome Sequence of Sphingobacterium deserti sp. nov., a New Species Isolated from the Western Desert of China.</title>
        <authorList>
            <person name="Teng C."/>
            <person name="Zhou Z."/>
            <person name="Molnar I."/>
            <person name="Li X."/>
            <person name="Tang R."/>
            <person name="Chen M."/>
            <person name="Wang L."/>
            <person name="Su S."/>
            <person name="Zhang W."/>
            <person name="Lin M."/>
        </authorList>
    </citation>
    <scope>NUCLEOTIDE SEQUENCE [LARGE SCALE GENOMIC DNA]</scope>
    <source>
        <strain evidence="7">ACCC05744</strain>
    </source>
</reference>
<dbReference type="Pfam" id="PF13305">
    <property type="entry name" value="TetR_C_33"/>
    <property type="match status" value="1"/>
</dbReference>
<dbReference type="OrthoDB" id="594604at2"/>
<dbReference type="PROSITE" id="PS50977">
    <property type="entry name" value="HTH_TETR_2"/>
    <property type="match status" value="1"/>
</dbReference>
<dbReference type="Pfam" id="PF00440">
    <property type="entry name" value="TetR_N"/>
    <property type="match status" value="1"/>
</dbReference>
<protein>
    <submittedName>
        <fullName evidence="6">Transcriptional regulator, TetR family</fullName>
    </submittedName>
</protein>
<dbReference type="SUPFAM" id="SSF46689">
    <property type="entry name" value="Homeodomain-like"/>
    <property type="match status" value="1"/>
</dbReference>
<dbReference type="eggNOG" id="COG1309">
    <property type="taxonomic scope" value="Bacteria"/>
</dbReference>